<comment type="caution">
    <text evidence="2">The sequence shown here is derived from an EMBL/GenBank/DDBJ whole genome shotgun (WGS) entry which is preliminary data.</text>
</comment>
<keyword evidence="3" id="KW-1185">Reference proteome</keyword>
<organism evidence="2 3">
    <name type="scientific">Pseudonocardia humida</name>
    <dbReference type="NCBI Taxonomy" id="2800819"/>
    <lineage>
        <taxon>Bacteria</taxon>
        <taxon>Bacillati</taxon>
        <taxon>Actinomycetota</taxon>
        <taxon>Actinomycetes</taxon>
        <taxon>Pseudonocardiales</taxon>
        <taxon>Pseudonocardiaceae</taxon>
        <taxon>Pseudonocardia</taxon>
    </lineage>
</organism>
<sequence length="224" mass="24301">MRMVLRWSDVVRATSLGPAVFEVVPAHRQRVRDWLAGQRLPHAVHRDVHSPTVEGWALLDGGVTAVSGYGLTSLPHGLRVLGFGALRLLLAGLGIDGPAEPFPDERPVEFGELVRRQRASDPSSPQVREQAELLTVCRDDVLLRWVATTLFREAQAAVEEPPARRPDEPTLDFPAPTRIPGHRTPAAGAHEQDTQRWEAPGDDGPTATGPLVSAEATPPGGSRR</sequence>
<reference evidence="2" key="1">
    <citation type="submission" date="2021-04" db="EMBL/GenBank/DDBJ databases">
        <title>Pseudonocardia sp. nov., isolated from sandy soil of mangrove forest.</title>
        <authorList>
            <person name="Zan Z."/>
            <person name="Huang R."/>
            <person name="Liu W."/>
        </authorList>
    </citation>
    <scope>NUCLEOTIDE SEQUENCE</scope>
    <source>
        <strain evidence="2">S2-4</strain>
    </source>
</reference>
<proteinExistence type="predicted"/>
<evidence type="ECO:0000313" key="3">
    <source>
        <dbReference type="Proteomes" id="UP001165283"/>
    </source>
</evidence>
<name>A0ABT1A964_9PSEU</name>
<protein>
    <submittedName>
        <fullName evidence="2">Uncharacterized protein</fullName>
    </submittedName>
</protein>
<accession>A0ABT1A964</accession>
<evidence type="ECO:0000256" key="1">
    <source>
        <dbReference type="SAM" id="MobiDB-lite"/>
    </source>
</evidence>
<dbReference type="EMBL" id="JAGSOV010000068">
    <property type="protein sequence ID" value="MCO1659575.1"/>
    <property type="molecule type" value="Genomic_DNA"/>
</dbReference>
<gene>
    <name evidence="2" type="ORF">KDL28_31350</name>
</gene>
<dbReference type="RefSeq" id="WP_252444397.1">
    <property type="nucleotide sequence ID" value="NZ_JAGSOV010000068.1"/>
</dbReference>
<evidence type="ECO:0000313" key="2">
    <source>
        <dbReference type="EMBL" id="MCO1659575.1"/>
    </source>
</evidence>
<feature type="region of interest" description="Disordered" evidence="1">
    <location>
        <begin position="155"/>
        <end position="224"/>
    </location>
</feature>
<dbReference type="Proteomes" id="UP001165283">
    <property type="component" value="Unassembled WGS sequence"/>
</dbReference>